<gene>
    <name evidence="2" type="ORF">METZ01_LOCUS287391</name>
</gene>
<name>A0A382LH95_9ZZZZ</name>
<dbReference type="EMBL" id="UINC01086250">
    <property type="protein sequence ID" value="SVC34537.1"/>
    <property type="molecule type" value="Genomic_DNA"/>
</dbReference>
<dbReference type="InterPro" id="IPR014001">
    <property type="entry name" value="Helicase_ATP-bd"/>
</dbReference>
<accession>A0A382LH95</accession>
<feature type="domain" description="Helicase ATP-binding" evidence="1">
    <location>
        <begin position="67"/>
        <end position="227"/>
    </location>
</feature>
<dbReference type="PANTHER" id="PTHR47396:SF1">
    <property type="entry name" value="ATP-DEPENDENT HELICASE IRC3-RELATED"/>
    <property type="match status" value="1"/>
</dbReference>
<dbReference type="InterPro" id="IPR006935">
    <property type="entry name" value="Helicase/UvrB_N"/>
</dbReference>
<protein>
    <recommendedName>
        <fullName evidence="1">Helicase ATP-binding domain-containing protein</fullName>
    </recommendedName>
</protein>
<dbReference type="Gene3D" id="3.40.50.300">
    <property type="entry name" value="P-loop containing nucleotide triphosphate hydrolases"/>
    <property type="match status" value="1"/>
</dbReference>
<evidence type="ECO:0000313" key="2">
    <source>
        <dbReference type="EMBL" id="SVC34537.1"/>
    </source>
</evidence>
<dbReference type="InterPro" id="IPR050742">
    <property type="entry name" value="Helicase_Restrict-Modif_Enz"/>
</dbReference>
<dbReference type="InterPro" id="IPR027417">
    <property type="entry name" value="P-loop_NTPase"/>
</dbReference>
<feature type="non-terminal residue" evidence="2">
    <location>
        <position position="257"/>
    </location>
</feature>
<dbReference type="GO" id="GO:0016787">
    <property type="term" value="F:hydrolase activity"/>
    <property type="evidence" value="ECO:0007669"/>
    <property type="project" value="InterPro"/>
</dbReference>
<dbReference type="SMART" id="SM00487">
    <property type="entry name" value="DEXDc"/>
    <property type="match status" value="1"/>
</dbReference>
<dbReference type="Pfam" id="PF04851">
    <property type="entry name" value="ResIII"/>
    <property type="match status" value="1"/>
</dbReference>
<organism evidence="2">
    <name type="scientific">marine metagenome</name>
    <dbReference type="NCBI Taxonomy" id="408172"/>
    <lineage>
        <taxon>unclassified sequences</taxon>
        <taxon>metagenomes</taxon>
        <taxon>ecological metagenomes</taxon>
    </lineage>
</organism>
<dbReference type="GO" id="GO:0005524">
    <property type="term" value="F:ATP binding"/>
    <property type="evidence" value="ECO:0007669"/>
    <property type="project" value="InterPro"/>
</dbReference>
<dbReference type="GO" id="GO:0003677">
    <property type="term" value="F:DNA binding"/>
    <property type="evidence" value="ECO:0007669"/>
    <property type="project" value="InterPro"/>
</dbReference>
<dbReference type="GO" id="GO:0005829">
    <property type="term" value="C:cytosol"/>
    <property type="evidence" value="ECO:0007669"/>
    <property type="project" value="TreeGrafter"/>
</dbReference>
<sequence>MRDQSIYSGLFGYIKAFCLERNIELISILREPPHKYNLPGMDYNDDISWIDNIPIPYIPRDYQIEAIQHGLRTRSGLLVSPTASGKSLIIYLLMRYFLATNGDKVLIIVPTTSLVKQMHGDFAEYSEKDTEWSANKNCHEIMAGLYKYHNWKRVYISTWQSIYQMPKKYFQQFGMVIGDEAHNFKAKSLTSILTKCTEARYRFGLTGTLDGTQTHKLVLEGLFGPHKNITTSKELIDRGDLANISIDIILLKHPVPA</sequence>
<dbReference type="PROSITE" id="PS51192">
    <property type="entry name" value="HELICASE_ATP_BIND_1"/>
    <property type="match status" value="1"/>
</dbReference>
<proteinExistence type="predicted"/>
<dbReference type="SUPFAM" id="SSF52540">
    <property type="entry name" value="P-loop containing nucleoside triphosphate hydrolases"/>
    <property type="match status" value="1"/>
</dbReference>
<evidence type="ECO:0000259" key="1">
    <source>
        <dbReference type="PROSITE" id="PS51192"/>
    </source>
</evidence>
<reference evidence="2" key="1">
    <citation type="submission" date="2018-05" db="EMBL/GenBank/DDBJ databases">
        <authorList>
            <person name="Lanie J.A."/>
            <person name="Ng W.-L."/>
            <person name="Kazmierczak K.M."/>
            <person name="Andrzejewski T.M."/>
            <person name="Davidsen T.M."/>
            <person name="Wayne K.J."/>
            <person name="Tettelin H."/>
            <person name="Glass J.I."/>
            <person name="Rusch D."/>
            <person name="Podicherti R."/>
            <person name="Tsui H.-C.T."/>
            <person name="Winkler M.E."/>
        </authorList>
    </citation>
    <scope>NUCLEOTIDE SEQUENCE</scope>
</reference>
<dbReference type="AlphaFoldDB" id="A0A382LH95"/>
<dbReference type="PANTHER" id="PTHR47396">
    <property type="entry name" value="TYPE I RESTRICTION ENZYME ECOKI R PROTEIN"/>
    <property type="match status" value="1"/>
</dbReference>